<feature type="binding site" evidence="12">
    <location>
        <position position="326"/>
    </location>
    <ligand>
        <name>UDP-N-acetyl-alpha-D-glucosamine</name>
        <dbReference type="ChEBI" id="CHEBI:57705"/>
    </ligand>
</feature>
<feature type="binding site" evidence="12">
    <location>
        <position position="92"/>
    </location>
    <ligand>
        <name>UDP-N-acetyl-alpha-D-glucosamine</name>
        <dbReference type="ChEBI" id="CHEBI:57705"/>
    </ligand>
</feature>
<dbReference type="Proteomes" id="UP001519308">
    <property type="component" value="Unassembled WGS sequence"/>
</dbReference>
<feature type="domain" description="Enolpyruvate transferase" evidence="13">
    <location>
        <begin position="6"/>
        <end position="403"/>
    </location>
</feature>
<dbReference type="InterPro" id="IPR013792">
    <property type="entry name" value="RNA3'P_cycl/enolpyr_Trfase_a/b"/>
</dbReference>
<feature type="binding site" evidence="12">
    <location>
        <position position="304"/>
    </location>
    <ligand>
        <name>UDP-N-acetyl-alpha-D-glucosamine</name>
        <dbReference type="ChEBI" id="CHEBI:57705"/>
    </ligand>
</feature>
<dbReference type="NCBIfam" id="TIGR01072">
    <property type="entry name" value="murA"/>
    <property type="match status" value="1"/>
</dbReference>
<dbReference type="InterPro" id="IPR036968">
    <property type="entry name" value="Enolpyruvate_Tfrase_sf"/>
</dbReference>
<keyword evidence="7 12" id="KW-0573">Peptidoglycan synthesis</keyword>
<dbReference type="Gene3D" id="3.65.10.10">
    <property type="entry name" value="Enolpyruvate transferase domain"/>
    <property type="match status" value="2"/>
</dbReference>
<feature type="binding site" evidence="12">
    <location>
        <begin position="22"/>
        <end position="23"/>
    </location>
    <ligand>
        <name>phosphoenolpyruvate</name>
        <dbReference type="ChEBI" id="CHEBI:58702"/>
    </ligand>
</feature>
<keyword evidence="3 12" id="KW-0963">Cytoplasm</keyword>
<comment type="caution">
    <text evidence="12">Lacks conserved residue(s) required for the propagation of feature annotation.</text>
</comment>
<feature type="active site" description="Proton donor" evidence="12">
    <location>
        <position position="116"/>
    </location>
</feature>
<keyword evidence="15" id="KW-1185">Reference proteome</keyword>
<comment type="caution">
    <text evidence="14">The sequence shown here is derived from an EMBL/GenBank/DDBJ whole genome shotgun (WGS) entry which is preliminary data.</text>
</comment>
<feature type="binding site" evidence="12">
    <location>
        <begin position="121"/>
        <end position="125"/>
    </location>
    <ligand>
        <name>UDP-N-acetyl-alpha-D-glucosamine</name>
        <dbReference type="ChEBI" id="CHEBI:57705"/>
    </ligand>
</feature>
<dbReference type="PANTHER" id="PTHR43783">
    <property type="entry name" value="UDP-N-ACETYLGLUCOSAMINE 1-CARBOXYVINYLTRANSFERASE"/>
    <property type="match status" value="1"/>
</dbReference>
<keyword evidence="9 12" id="KW-0961">Cell wall biogenesis/degradation</keyword>
<evidence type="ECO:0000256" key="3">
    <source>
        <dbReference type="ARBA" id="ARBA00022490"/>
    </source>
</evidence>
<evidence type="ECO:0000256" key="12">
    <source>
        <dbReference type="HAMAP-Rule" id="MF_00111"/>
    </source>
</evidence>
<comment type="similarity">
    <text evidence="10 12">Belongs to the EPSP synthase family. MurA subfamily.</text>
</comment>
<sequence>MRWIEVRKSKSVNGNISISGSKNSSLPILTACCLSKEPIVLKNIPHISDVQVIYDIINSIGGVVSKEAGEVMIDGSKIYNAFIDPEKSSKYRAAYYFVGALLAKQKRVSIGYPGGDNFGSRPIDQHIKGLEALGATFTFYKDYYVVEADNLVGADVYFDVITCGATINVLLAAVLAEGRTTLRNAARDPEVVDLAIFLNKMGANIKGAGTDTIIIDGVQELRGTEHTIIPDRLIAASLLMSAGVTGGTVVVNNVIPEHIHNCIAKLEEAGMEIIVGENYIKATCPGNLTGINIKTGMYPGFATDLQQPITALLIGADTHSNIVENVYPNRFNHCIELNKMGADIIMREGSVIIPGRRTLKGAWVHASDVRAGISLILAGLSAEGVTRITGVEHIERGYENIIDMFSGIGVDIKICEGSSIDEIESEFEEIYG</sequence>
<comment type="subcellular location">
    <subcellularLocation>
        <location evidence="1 12">Cytoplasm</location>
    </subcellularLocation>
</comment>
<dbReference type="Pfam" id="PF00275">
    <property type="entry name" value="EPSP_synthase"/>
    <property type="match status" value="1"/>
</dbReference>
<evidence type="ECO:0000256" key="10">
    <source>
        <dbReference type="ARBA" id="ARBA00038367"/>
    </source>
</evidence>
<keyword evidence="6 12" id="KW-0133">Cell shape</keyword>
<dbReference type="GO" id="GO:0008760">
    <property type="term" value="F:UDP-N-acetylglucosamine 1-carboxyvinyltransferase activity"/>
    <property type="evidence" value="ECO:0007669"/>
    <property type="project" value="UniProtKB-EC"/>
</dbReference>
<evidence type="ECO:0000256" key="1">
    <source>
        <dbReference type="ARBA" id="ARBA00004496"/>
    </source>
</evidence>
<dbReference type="CDD" id="cd01555">
    <property type="entry name" value="UdpNAET"/>
    <property type="match status" value="1"/>
</dbReference>
<evidence type="ECO:0000256" key="7">
    <source>
        <dbReference type="ARBA" id="ARBA00022984"/>
    </source>
</evidence>
<evidence type="ECO:0000256" key="11">
    <source>
        <dbReference type="ARBA" id="ARBA00047527"/>
    </source>
</evidence>
<comment type="catalytic activity">
    <reaction evidence="11 12">
        <text>phosphoenolpyruvate + UDP-N-acetyl-alpha-D-glucosamine = UDP-N-acetyl-3-O-(1-carboxyvinyl)-alpha-D-glucosamine + phosphate</text>
        <dbReference type="Rhea" id="RHEA:18681"/>
        <dbReference type="ChEBI" id="CHEBI:43474"/>
        <dbReference type="ChEBI" id="CHEBI:57705"/>
        <dbReference type="ChEBI" id="CHEBI:58702"/>
        <dbReference type="ChEBI" id="CHEBI:68483"/>
        <dbReference type="EC" id="2.5.1.7"/>
    </reaction>
</comment>
<dbReference type="EMBL" id="JAGGLL010000049">
    <property type="protein sequence ID" value="MBP2024101.1"/>
    <property type="molecule type" value="Genomic_DNA"/>
</dbReference>
<dbReference type="SUPFAM" id="SSF55205">
    <property type="entry name" value="EPT/RTPC-like"/>
    <property type="match status" value="1"/>
</dbReference>
<evidence type="ECO:0000313" key="15">
    <source>
        <dbReference type="Proteomes" id="UP001519308"/>
    </source>
</evidence>
<reference evidence="14 15" key="1">
    <citation type="submission" date="2021-03" db="EMBL/GenBank/DDBJ databases">
        <title>Genomic Encyclopedia of Type Strains, Phase IV (KMG-IV): sequencing the most valuable type-strain genomes for metagenomic binning, comparative biology and taxonomic classification.</title>
        <authorList>
            <person name="Goeker M."/>
        </authorList>
    </citation>
    <scope>NUCLEOTIDE SEQUENCE [LARGE SCALE GENOMIC DNA]</scope>
    <source>
        <strain evidence="14 15">DSM 28650</strain>
    </source>
</reference>
<dbReference type="InterPro" id="IPR005750">
    <property type="entry name" value="UDP_GlcNAc_COvinyl_MurA"/>
</dbReference>
<dbReference type="InterPro" id="IPR050068">
    <property type="entry name" value="MurA_subfamily"/>
</dbReference>
<accession>A0ABS4K8I9</accession>
<dbReference type="HAMAP" id="MF_00111">
    <property type="entry name" value="MurA"/>
    <property type="match status" value="1"/>
</dbReference>
<dbReference type="InterPro" id="IPR001986">
    <property type="entry name" value="Enolpyruvate_Tfrase_dom"/>
</dbReference>
<keyword evidence="8 12" id="KW-0131">Cell cycle</keyword>
<evidence type="ECO:0000256" key="8">
    <source>
        <dbReference type="ARBA" id="ARBA00023306"/>
    </source>
</evidence>
<evidence type="ECO:0000313" key="14">
    <source>
        <dbReference type="EMBL" id="MBP2024101.1"/>
    </source>
</evidence>
<gene>
    <name evidence="12" type="primary">murA</name>
    <name evidence="14" type="ORF">J2Z44_003956</name>
</gene>
<evidence type="ECO:0000256" key="6">
    <source>
        <dbReference type="ARBA" id="ARBA00022960"/>
    </source>
</evidence>
<proteinExistence type="inferred from homology"/>
<keyword evidence="4 12" id="KW-0132">Cell division</keyword>
<evidence type="ECO:0000256" key="5">
    <source>
        <dbReference type="ARBA" id="ARBA00022679"/>
    </source>
</evidence>
<dbReference type="EC" id="2.5.1.7" evidence="12"/>
<dbReference type="RefSeq" id="WP_021282641.1">
    <property type="nucleotide sequence ID" value="NZ_JAGGLL010000049.1"/>
</dbReference>
<evidence type="ECO:0000259" key="13">
    <source>
        <dbReference type="Pfam" id="PF00275"/>
    </source>
</evidence>
<dbReference type="PANTHER" id="PTHR43783:SF2">
    <property type="entry name" value="UDP-N-ACETYLGLUCOSAMINE 1-CARBOXYVINYLTRANSFERASE 2"/>
    <property type="match status" value="1"/>
</dbReference>
<evidence type="ECO:0000256" key="4">
    <source>
        <dbReference type="ARBA" id="ARBA00022618"/>
    </source>
</evidence>
<comment type="pathway">
    <text evidence="2 12">Cell wall biogenesis; peptidoglycan biosynthesis.</text>
</comment>
<keyword evidence="5 12" id="KW-0808">Transferase</keyword>
<name>A0ABS4K8I9_9CLOT</name>
<dbReference type="NCBIfam" id="NF006873">
    <property type="entry name" value="PRK09369.1"/>
    <property type="match status" value="1"/>
</dbReference>
<evidence type="ECO:0000256" key="2">
    <source>
        <dbReference type="ARBA" id="ARBA00004752"/>
    </source>
</evidence>
<protein>
    <recommendedName>
        <fullName evidence="12">UDP-N-acetylglucosamine 1-carboxyvinyltransferase</fullName>
        <ecNumber evidence="12">2.5.1.7</ecNumber>
    </recommendedName>
    <alternativeName>
        <fullName evidence="12">Enoylpyruvate transferase</fullName>
    </alternativeName>
    <alternativeName>
        <fullName evidence="12">UDP-N-acetylglucosamine enolpyruvyl transferase</fullName>
        <shortName evidence="12">EPT</shortName>
    </alternativeName>
</protein>
<evidence type="ECO:0000256" key="9">
    <source>
        <dbReference type="ARBA" id="ARBA00023316"/>
    </source>
</evidence>
<comment type="function">
    <text evidence="12">Cell wall formation. Adds enolpyruvyl to UDP-N-acetylglucosamine.</text>
</comment>
<organism evidence="14 15">
    <name type="scientific">Clostridium punense</name>
    <dbReference type="NCBI Taxonomy" id="1054297"/>
    <lineage>
        <taxon>Bacteria</taxon>
        <taxon>Bacillati</taxon>
        <taxon>Bacillota</taxon>
        <taxon>Clostridia</taxon>
        <taxon>Eubacteriales</taxon>
        <taxon>Clostridiaceae</taxon>
        <taxon>Clostridium</taxon>
    </lineage>
</organism>